<comment type="caution">
    <text evidence="2">The sequence shown here is derived from an EMBL/GenBank/DDBJ whole genome shotgun (WGS) entry which is preliminary data.</text>
</comment>
<accession>A0ABU7CBQ6</accession>
<dbReference type="Proteomes" id="UP001345963">
    <property type="component" value="Unassembled WGS sequence"/>
</dbReference>
<keyword evidence="1" id="KW-0472">Membrane</keyword>
<reference evidence="2 3" key="1">
    <citation type="submission" date="2021-07" db="EMBL/GenBank/DDBJ databases">
        <authorList>
            <person name="Palmer J.M."/>
        </authorList>
    </citation>
    <scope>NUCLEOTIDE SEQUENCE [LARGE SCALE GENOMIC DNA]</scope>
    <source>
        <strain evidence="2 3">AT_MEX2019</strain>
        <tissue evidence="2">Muscle</tissue>
    </source>
</reference>
<keyword evidence="3" id="KW-1185">Reference proteome</keyword>
<keyword evidence="1" id="KW-0812">Transmembrane</keyword>
<name>A0ABU7CBQ6_9TELE</name>
<organism evidence="2 3">
    <name type="scientific">Ataeniobius toweri</name>
    <dbReference type="NCBI Taxonomy" id="208326"/>
    <lineage>
        <taxon>Eukaryota</taxon>
        <taxon>Metazoa</taxon>
        <taxon>Chordata</taxon>
        <taxon>Craniata</taxon>
        <taxon>Vertebrata</taxon>
        <taxon>Euteleostomi</taxon>
        <taxon>Actinopterygii</taxon>
        <taxon>Neopterygii</taxon>
        <taxon>Teleostei</taxon>
        <taxon>Neoteleostei</taxon>
        <taxon>Acanthomorphata</taxon>
        <taxon>Ovalentaria</taxon>
        <taxon>Atherinomorphae</taxon>
        <taxon>Cyprinodontiformes</taxon>
        <taxon>Goodeidae</taxon>
        <taxon>Ataeniobius</taxon>
    </lineage>
</organism>
<evidence type="ECO:0000256" key="1">
    <source>
        <dbReference type="SAM" id="Phobius"/>
    </source>
</evidence>
<sequence length="112" mass="12292">MHGYITETAVLKIIGTNMCTVYLIMIYSISSFSFGFTLTGVDTASHLSHLTLSSASSLTPTTFMSSFTPSRNLLFERPLRLLPVCSSILLLTFTPLYHLSLASLALFPTHLT</sequence>
<dbReference type="EMBL" id="JAHUTI010088866">
    <property type="protein sequence ID" value="MED6260397.1"/>
    <property type="molecule type" value="Genomic_DNA"/>
</dbReference>
<evidence type="ECO:0000313" key="2">
    <source>
        <dbReference type="EMBL" id="MED6260397.1"/>
    </source>
</evidence>
<evidence type="ECO:0000313" key="3">
    <source>
        <dbReference type="Proteomes" id="UP001345963"/>
    </source>
</evidence>
<keyword evidence="1" id="KW-1133">Transmembrane helix</keyword>
<proteinExistence type="predicted"/>
<protein>
    <submittedName>
        <fullName evidence="2">Uncharacterized protein</fullName>
    </submittedName>
</protein>
<feature type="transmembrane region" description="Helical" evidence="1">
    <location>
        <begin position="79"/>
        <end position="107"/>
    </location>
</feature>
<gene>
    <name evidence="2" type="ORF">ATANTOWER_017114</name>
</gene>
<feature type="transmembrane region" description="Helical" evidence="1">
    <location>
        <begin position="21"/>
        <end position="41"/>
    </location>
</feature>